<dbReference type="InterPro" id="IPR010354">
    <property type="entry name" value="Oleate_hydratase"/>
</dbReference>
<dbReference type="OrthoDB" id="545169at2759"/>
<dbReference type="PANTHER" id="PTHR37417">
    <property type="entry name" value="67 KDA MYOSIN-CROSS-REACTIVE ANTIGEN FAMILY PROTEIN (AFU_ORTHOLOGUE AFUA_5G09970)"/>
    <property type="match status" value="1"/>
</dbReference>
<dbReference type="GO" id="GO:0050151">
    <property type="term" value="F:oleate hydratase activity"/>
    <property type="evidence" value="ECO:0007669"/>
    <property type="project" value="InterPro"/>
</dbReference>
<dbReference type="PANTHER" id="PTHR37417:SF2">
    <property type="entry name" value="67 KDA MYOSIN-CROSS-REACTIVE ANTIGEN FAMILY PROTEIN (AFU_ORTHOLOGUE AFUA_5G09970)"/>
    <property type="match status" value="1"/>
</dbReference>
<dbReference type="AlphaFoldDB" id="A0A9W9K9T2"/>
<gene>
    <name evidence="1" type="ORF">N7532_005251</name>
</gene>
<comment type="caution">
    <text evidence="1">The sequence shown here is derived from an EMBL/GenBank/DDBJ whole genome shotgun (WGS) entry which is preliminary data.</text>
</comment>
<name>A0A9W9K9T2_9EURO</name>
<keyword evidence="2" id="KW-1185">Reference proteome</keyword>
<accession>A0A9W9K9T2</accession>
<dbReference type="SUPFAM" id="SSF51905">
    <property type="entry name" value="FAD/NAD(P)-binding domain"/>
    <property type="match status" value="1"/>
</dbReference>
<evidence type="ECO:0000313" key="1">
    <source>
        <dbReference type="EMBL" id="KAJ5098250.1"/>
    </source>
</evidence>
<dbReference type="GeneID" id="81356724"/>
<dbReference type="GO" id="GO:0071949">
    <property type="term" value="F:FAD binding"/>
    <property type="evidence" value="ECO:0007669"/>
    <property type="project" value="InterPro"/>
</dbReference>
<reference evidence="1" key="2">
    <citation type="journal article" date="2023" name="IMA Fungus">
        <title>Comparative genomic study of the Penicillium genus elucidates a diverse pangenome and 15 lateral gene transfer events.</title>
        <authorList>
            <person name="Petersen C."/>
            <person name="Sorensen T."/>
            <person name="Nielsen M.R."/>
            <person name="Sondergaard T.E."/>
            <person name="Sorensen J.L."/>
            <person name="Fitzpatrick D.A."/>
            <person name="Frisvad J.C."/>
            <person name="Nielsen K.L."/>
        </authorList>
    </citation>
    <scope>NUCLEOTIDE SEQUENCE</scope>
    <source>
        <strain evidence="1">IBT 30761</strain>
    </source>
</reference>
<dbReference type="Pfam" id="PF06100">
    <property type="entry name" value="MCRA"/>
    <property type="match status" value="1"/>
</dbReference>
<sequence length="531" mass="59541">MSSSHIMLNADRRSPNLDAWILGSGISSLASAVKLLQEAHVPPERIHILESQGLVGGGTVSAGDPVNGYHYLAGGMPLFNSVGIEDLLSRIPSTPRSSKTVLDDMKEDNEKNVPKEVPRTRFLIRRPSGLRLIDANRARLGLRDRISVYMLASKSERSLGRSRICDHFRDRFFKTTYWLTMASTFGFQSWHSAAEFRRHIHRFMHNVDHLNYSRPLENGRHNLHEAIIAPITDFLRFKGVDFRFHTTITDIITEPADEHNRITAIRVKENKTDTTITLSPDDIIIVSLGSVMSGATTGTNSTAPSIEPMEIEKDLDGNWLLWLELSSKHQKFGNPYNFCTRMHESRLESFTVTLKTPEFFDRLVEVIGYTAGSATFVTLKDSNWQLNLTIPQQPFFPGQPSDVQVFWGYALFPERKGDFVDKQMINCSGEEIATELFQHLQFPSVGKILQKIITIPCIAPRMTAALLPRAYGDRPRVIPDGTENLALVGQFVDVEGEAVFTMDYSVRSAQMAVNHLMGLGQDTTKSGGSGY</sequence>
<dbReference type="Gene3D" id="3.50.50.60">
    <property type="entry name" value="FAD/NAD(P)-binding domain"/>
    <property type="match status" value="3"/>
</dbReference>
<protein>
    <submittedName>
        <fullName evidence="1">67 kDa myosin-cross-reactive antigen family protein</fullName>
    </submittedName>
</protein>
<dbReference type="GO" id="GO:0006631">
    <property type="term" value="P:fatty acid metabolic process"/>
    <property type="evidence" value="ECO:0007669"/>
    <property type="project" value="InterPro"/>
</dbReference>
<dbReference type="EMBL" id="JAPQKI010000005">
    <property type="protein sequence ID" value="KAJ5098250.1"/>
    <property type="molecule type" value="Genomic_DNA"/>
</dbReference>
<dbReference type="Proteomes" id="UP001149074">
    <property type="component" value="Unassembled WGS sequence"/>
</dbReference>
<reference evidence="1" key="1">
    <citation type="submission" date="2022-11" db="EMBL/GenBank/DDBJ databases">
        <authorList>
            <person name="Petersen C."/>
        </authorList>
    </citation>
    <scope>NUCLEOTIDE SEQUENCE</scope>
    <source>
        <strain evidence="1">IBT 30761</strain>
    </source>
</reference>
<organism evidence="1 2">
    <name type="scientific">Penicillium argentinense</name>
    <dbReference type="NCBI Taxonomy" id="1131581"/>
    <lineage>
        <taxon>Eukaryota</taxon>
        <taxon>Fungi</taxon>
        <taxon>Dikarya</taxon>
        <taxon>Ascomycota</taxon>
        <taxon>Pezizomycotina</taxon>
        <taxon>Eurotiomycetes</taxon>
        <taxon>Eurotiomycetidae</taxon>
        <taxon>Eurotiales</taxon>
        <taxon>Aspergillaceae</taxon>
        <taxon>Penicillium</taxon>
    </lineage>
</organism>
<evidence type="ECO:0000313" key="2">
    <source>
        <dbReference type="Proteomes" id="UP001149074"/>
    </source>
</evidence>
<dbReference type="RefSeq" id="XP_056473904.1">
    <property type="nucleotide sequence ID" value="XM_056617745.1"/>
</dbReference>
<dbReference type="InterPro" id="IPR036188">
    <property type="entry name" value="FAD/NAD-bd_sf"/>
</dbReference>
<proteinExistence type="predicted"/>